<proteinExistence type="predicted"/>
<name>A0ACB9MDU5_9MYRT</name>
<dbReference type="EMBL" id="CM042889">
    <property type="protein sequence ID" value="KAI4321549.1"/>
    <property type="molecule type" value="Genomic_DNA"/>
</dbReference>
<comment type="caution">
    <text evidence="1">The sequence shown here is derived from an EMBL/GenBank/DDBJ whole genome shotgun (WGS) entry which is preliminary data.</text>
</comment>
<dbReference type="Proteomes" id="UP001057402">
    <property type="component" value="Chromosome 10"/>
</dbReference>
<sequence>MSRSSNSKKSPLEKRSDSDRFPNSCWFHTGGVFHGGQNSPYWAGGIHSVILNLWGEAEGCRDPATPCSRPSRRRWIRTDFRQHPVRRSSGLCHAHRCQRSQEELDHQPPVWAKSKHHPFGLPTVAVMERPADFPANCHGHAREQHPVRLPFLPPGPHIQISDLI</sequence>
<organism evidence="1 2">
    <name type="scientific">Melastoma candidum</name>
    <dbReference type="NCBI Taxonomy" id="119954"/>
    <lineage>
        <taxon>Eukaryota</taxon>
        <taxon>Viridiplantae</taxon>
        <taxon>Streptophyta</taxon>
        <taxon>Embryophyta</taxon>
        <taxon>Tracheophyta</taxon>
        <taxon>Spermatophyta</taxon>
        <taxon>Magnoliopsida</taxon>
        <taxon>eudicotyledons</taxon>
        <taxon>Gunneridae</taxon>
        <taxon>Pentapetalae</taxon>
        <taxon>rosids</taxon>
        <taxon>malvids</taxon>
        <taxon>Myrtales</taxon>
        <taxon>Melastomataceae</taxon>
        <taxon>Melastomatoideae</taxon>
        <taxon>Melastomateae</taxon>
        <taxon>Melastoma</taxon>
    </lineage>
</organism>
<accession>A0ACB9MDU5</accession>
<keyword evidence="2" id="KW-1185">Reference proteome</keyword>
<reference evidence="2" key="1">
    <citation type="journal article" date="2023" name="Front. Plant Sci.">
        <title>Chromosomal-level genome assembly of Melastoma candidum provides insights into trichome evolution.</title>
        <authorList>
            <person name="Zhong Y."/>
            <person name="Wu W."/>
            <person name="Sun C."/>
            <person name="Zou P."/>
            <person name="Liu Y."/>
            <person name="Dai S."/>
            <person name="Zhou R."/>
        </authorList>
    </citation>
    <scope>NUCLEOTIDE SEQUENCE [LARGE SCALE GENOMIC DNA]</scope>
</reference>
<evidence type="ECO:0000313" key="2">
    <source>
        <dbReference type="Proteomes" id="UP001057402"/>
    </source>
</evidence>
<evidence type="ECO:0000313" key="1">
    <source>
        <dbReference type="EMBL" id="KAI4321549.1"/>
    </source>
</evidence>
<gene>
    <name evidence="1" type="ORF">MLD38_034917</name>
</gene>
<protein>
    <submittedName>
        <fullName evidence="1">Uncharacterized protein</fullName>
    </submittedName>
</protein>